<dbReference type="PANTHER" id="PTHR43053">
    <property type="entry name" value="GLYCOSIDASE FAMILY 31"/>
    <property type="match status" value="1"/>
</dbReference>
<proteinExistence type="predicted"/>
<dbReference type="InterPro" id="IPR017853">
    <property type="entry name" value="GH"/>
</dbReference>
<dbReference type="PANTHER" id="PTHR43053:SF3">
    <property type="entry name" value="ALPHA-GALACTOSIDASE C-RELATED"/>
    <property type="match status" value="1"/>
</dbReference>
<dbReference type="GO" id="GO:0004557">
    <property type="term" value="F:alpha-galactosidase activity"/>
    <property type="evidence" value="ECO:0007669"/>
    <property type="project" value="UniProtKB-EC"/>
</dbReference>
<comment type="caution">
    <text evidence="6">The sequence shown here is derived from an EMBL/GenBank/DDBJ whole genome shotgun (WGS) entry which is preliminary data.</text>
</comment>
<dbReference type="GO" id="GO:0016052">
    <property type="term" value="P:carbohydrate catabolic process"/>
    <property type="evidence" value="ECO:0007669"/>
    <property type="project" value="InterPro"/>
</dbReference>
<feature type="domain" description="Glycosyl hydrolase family 36 N-terminal" evidence="5">
    <location>
        <begin position="49"/>
        <end position="289"/>
    </location>
</feature>
<name>A0A5J5J568_9MICO</name>
<dbReference type="CDD" id="cd14791">
    <property type="entry name" value="GH36"/>
    <property type="match status" value="1"/>
</dbReference>
<evidence type="ECO:0000256" key="2">
    <source>
        <dbReference type="ARBA" id="ARBA00012755"/>
    </source>
</evidence>
<dbReference type="AlphaFoldDB" id="A0A5J5J568"/>
<dbReference type="InterPro" id="IPR002252">
    <property type="entry name" value="Glyco_hydro_36"/>
</dbReference>
<evidence type="ECO:0000313" key="6">
    <source>
        <dbReference type="EMBL" id="KAA9108438.1"/>
    </source>
</evidence>
<dbReference type="EC" id="3.2.1.22" evidence="2"/>
<dbReference type="InterPro" id="IPR031704">
    <property type="entry name" value="Glyco_hydro_36_N"/>
</dbReference>
<keyword evidence="3" id="KW-0378">Hydrolase</keyword>
<dbReference type="PRINTS" id="PR00743">
    <property type="entry name" value="GLHYDRLASE36"/>
</dbReference>
<dbReference type="SUPFAM" id="SSF51445">
    <property type="entry name" value="(Trans)glycosidases"/>
    <property type="match status" value="1"/>
</dbReference>
<evidence type="ECO:0000259" key="5">
    <source>
        <dbReference type="Pfam" id="PF16875"/>
    </source>
</evidence>
<dbReference type="EMBL" id="VYSA01000002">
    <property type="protein sequence ID" value="KAA9108438.1"/>
    <property type="molecule type" value="Genomic_DNA"/>
</dbReference>
<evidence type="ECO:0000313" key="7">
    <source>
        <dbReference type="Proteomes" id="UP000325827"/>
    </source>
</evidence>
<keyword evidence="7" id="KW-1185">Reference proteome</keyword>
<gene>
    <name evidence="6" type="ORF">F6B43_13780</name>
</gene>
<accession>A0A5J5J568</accession>
<evidence type="ECO:0000256" key="4">
    <source>
        <dbReference type="ARBA" id="ARBA00023295"/>
    </source>
</evidence>
<organism evidence="6 7">
    <name type="scientific">Microbacterium rhizomatis</name>
    <dbReference type="NCBI Taxonomy" id="1631477"/>
    <lineage>
        <taxon>Bacteria</taxon>
        <taxon>Bacillati</taxon>
        <taxon>Actinomycetota</taxon>
        <taxon>Actinomycetes</taxon>
        <taxon>Micrococcales</taxon>
        <taxon>Microbacteriaceae</taxon>
        <taxon>Microbacterium</taxon>
    </lineage>
</organism>
<sequence length="735" mass="79986">MRSPTVRPRRSRHWKLNRSRLRSSSPSVVIHLRAAGVSVLVDARGTAVPTLIHWGRDLGDLGDDDLILVADAGVPAIPPSSIDIPLRVSLVPGVSEGWTGRPGLALWRLEGAVEAAATRSTRLEQSGAPVVTRQGGDVGAAFTVSDRAAGVEIVIEIELSAEGVLRVRSTIRNIAAAPLMIDAAASVLPVPERARELLDFSGLWAHEGRAIRRPLEHGIHSREGRHGRGGHDSAFVLVAGAPGFSWESGELWSVHAAWSGDTAVWAERSALGPTVLGAGELLAAGEVVLEQGEEYVAPWTVATYSRHGLNGISDRVHAWIRRGEHSPRRPRPAILNTWEAVYFDHSLEALTPLIDAAREVGVERFVLDDGWFRGRRDDRRALGDWTVDTAVWPDGLGPLIDRVHAAGMEFGLWVEPEMISLDSDAARRHPSWVLGREGALSWRHQHVRDLTAEGSAEDLFAHLDALLRRYDIAYLKWDHNRDLLSVGAHAQTSAAYALIDRLRRAHPTVEIESCASGGARLDLGMLTRVDRVWPSDTNDPLERQRIHGSLGLLIPPEYLGAHVGAPRAHTTGRRADLSFRLATALFGSAGIEWDISRASESERHEVAEWLGHYKRLRPLLHSGRVVRVDTADAAQVVHGVIDPARLAAVFAVAMIDSSAGALPPPVRFPGLDPDAWFDVRPLILGGAPLTIADRPPRWFAEGSIRLTGRVLAEVGLPMPLLAPEQAIVLELRAAP</sequence>
<dbReference type="Proteomes" id="UP000325827">
    <property type="component" value="Unassembled WGS sequence"/>
</dbReference>
<dbReference type="Gene3D" id="2.70.98.60">
    <property type="entry name" value="alpha-galactosidase from lactobacil brevis"/>
    <property type="match status" value="1"/>
</dbReference>
<protein>
    <recommendedName>
        <fullName evidence="2">alpha-galactosidase</fullName>
        <ecNumber evidence="2">3.2.1.22</ecNumber>
    </recommendedName>
</protein>
<dbReference type="Pfam" id="PF02065">
    <property type="entry name" value="Melibiase"/>
    <property type="match status" value="1"/>
</dbReference>
<dbReference type="InterPro" id="IPR013785">
    <property type="entry name" value="Aldolase_TIM"/>
</dbReference>
<reference evidence="7" key="1">
    <citation type="submission" date="2019-09" db="EMBL/GenBank/DDBJ databases">
        <title>Mumia zhuanghuii sp. nov. isolated from the intestinal contents of plateau pika (Ochotona curzoniae) in the Qinghai-Tibet plateau of China.</title>
        <authorList>
            <person name="Tian Z."/>
        </authorList>
    </citation>
    <scope>NUCLEOTIDE SEQUENCE [LARGE SCALE GENOMIC DNA]</scope>
    <source>
        <strain evidence="7">JCM 30598</strain>
    </source>
</reference>
<keyword evidence="4" id="KW-0326">Glycosidase</keyword>
<evidence type="ECO:0000256" key="1">
    <source>
        <dbReference type="ARBA" id="ARBA00001255"/>
    </source>
</evidence>
<dbReference type="InterPro" id="IPR038417">
    <property type="entry name" value="Alpga-gal_N_sf"/>
</dbReference>
<dbReference type="InterPro" id="IPR000111">
    <property type="entry name" value="Glyco_hydro_27/36_CS"/>
</dbReference>
<dbReference type="InterPro" id="IPR050985">
    <property type="entry name" value="Alpha-glycosidase_related"/>
</dbReference>
<dbReference type="PROSITE" id="PS00512">
    <property type="entry name" value="ALPHA_GALACTOSIDASE"/>
    <property type="match status" value="1"/>
</dbReference>
<dbReference type="Pfam" id="PF16875">
    <property type="entry name" value="Glyco_hydro_36N"/>
    <property type="match status" value="1"/>
</dbReference>
<dbReference type="Gene3D" id="3.20.20.70">
    <property type="entry name" value="Aldolase class I"/>
    <property type="match status" value="1"/>
</dbReference>
<evidence type="ECO:0000256" key="3">
    <source>
        <dbReference type="ARBA" id="ARBA00022801"/>
    </source>
</evidence>
<comment type="catalytic activity">
    <reaction evidence="1">
        <text>Hydrolysis of terminal, non-reducing alpha-D-galactose residues in alpha-D-galactosides, including galactose oligosaccharides, galactomannans and galactolipids.</text>
        <dbReference type="EC" id="3.2.1.22"/>
    </reaction>
</comment>
<dbReference type="OrthoDB" id="9758822at2"/>